<dbReference type="Pfam" id="PF03466">
    <property type="entry name" value="LysR_substrate"/>
    <property type="match status" value="1"/>
</dbReference>
<evidence type="ECO:0000313" key="6">
    <source>
        <dbReference type="EMBL" id="GGZ91348.1"/>
    </source>
</evidence>
<comment type="caution">
    <text evidence="6">The sequence shown here is derived from an EMBL/GenBank/DDBJ whole genome shotgun (WGS) entry which is preliminary data.</text>
</comment>
<keyword evidence="4" id="KW-0804">Transcription</keyword>
<proteinExistence type="inferred from homology"/>
<dbReference type="EMBL" id="BMZD01000002">
    <property type="protein sequence ID" value="GGZ91348.1"/>
    <property type="molecule type" value="Genomic_DNA"/>
</dbReference>
<reference evidence="6" key="1">
    <citation type="journal article" date="2014" name="Int. J. Syst. Evol. Microbiol.">
        <title>Complete genome sequence of Corynebacterium casei LMG S-19264T (=DSM 44701T), isolated from a smear-ripened cheese.</title>
        <authorList>
            <consortium name="US DOE Joint Genome Institute (JGI-PGF)"/>
            <person name="Walter F."/>
            <person name="Albersmeier A."/>
            <person name="Kalinowski J."/>
            <person name="Ruckert C."/>
        </authorList>
    </citation>
    <scope>NUCLEOTIDE SEQUENCE</scope>
    <source>
        <strain evidence="6">KCTC 32422</strain>
    </source>
</reference>
<evidence type="ECO:0000256" key="3">
    <source>
        <dbReference type="ARBA" id="ARBA00023125"/>
    </source>
</evidence>
<keyword evidence="7" id="KW-1185">Reference proteome</keyword>
<evidence type="ECO:0000259" key="5">
    <source>
        <dbReference type="PROSITE" id="PS50931"/>
    </source>
</evidence>
<dbReference type="PANTHER" id="PTHR30126:SF91">
    <property type="entry name" value="LYSR FAMILY TRANSCRIPTIONAL REGULATOR"/>
    <property type="match status" value="1"/>
</dbReference>
<comment type="similarity">
    <text evidence="1">Belongs to the LysR transcriptional regulatory family.</text>
</comment>
<dbReference type="InterPro" id="IPR000847">
    <property type="entry name" value="LysR_HTH_N"/>
</dbReference>
<name>A0A918RBW0_9SPHN</name>
<evidence type="ECO:0000313" key="7">
    <source>
        <dbReference type="Proteomes" id="UP000634139"/>
    </source>
</evidence>
<evidence type="ECO:0000256" key="2">
    <source>
        <dbReference type="ARBA" id="ARBA00023015"/>
    </source>
</evidence>
<organism evidence="6 7">
    <name type="scientific">Novosphingobium arvoryzae</name>
    <dbReference type="NCBI Taxonomy" id="1256514"/>
    <lineage>
        <taxon>Bacteria</taxon>
        <taxon>Pseudomonadati</taxon>
        <taxon>Pseudomonadota</taxon>
        <taxon>Alphaproteobacteria</taxon>
        <taxon>Sphingomonadales</taxon>
        <taxon>Sphingomonadaceae</taxon>
        <taxon>Novosphingobium</taxon>
    </lineage>
</organism>
<dbReference type="AlphaFoldDB" id="A0A918RBW0"/>
<evidence type="ECO:0000256" key="1">
    <source>
        <dbReference type="ARBA" id="ARBA00009437"/>
    </source>
</evidence>
<dbReference type="PANTHER" id="PTHR30126">
    <property type="entry name" value="HTH-TYPE TRANSCRIPTIONAL REGULATOR"/>
    <property type="match status" value="1"/>
</dbReference>
<dbReference type="GO" id="GO:0000976">
    <property type="term" value="F:transcription cis-regulatory region binding"/>
    <property type="evidence" value="ECO:0007669"/>
    <property type="project" value="TreeGrafter"/>
</dbReference>
<dbReference type="Pfam" id="PF00126">
    <property type="entry name" value="HTH_1"/>
    <property type="match status" value="1"/>
</dbReference>
<dbReference type="GO" id="GO:0003700">
    <property type="term" value="F:DNA-binding transcription factor activity"/>
    <property type="evidence" value="ECO:0007669"/>
    <property type="project" value="InterPro"/>
</dbReference>
<keyword evidence="2" id="KW-0805">Transcription regulation</keyword>
<dbReference type="SUPFAM" id="SSF46785">
    <property type="entry name" value="Winged helix' DNA-binding domain"/>
    <property type="match status" value="1"/>
</dbReference>
<dbReference type="Gene3D" id="3.40.190.290">
    <property type="match status" value="1"/>
</dbReference>
<dbReference type="RefSeq" id="WP_189539167.1">
    <property type="nucleotide sequence ID" value="NZ_BMZD01000002.1"/>
</dbReference>
<dbReference type="InterPro" id="IPR036390">
    <property type="entry name" value="WH_DNA-bd_sf"/>
</dbReference>
<feature type="domain" description="HTH lysR-type" evidence="5">
    <location>
        <begin position="7"/>
        <end position="65"/>
    </location>
</feature>
<dbReference type="PROSITE" id="PS50931">
    <property type="entry name" value="HTH_LYSR"/>
    <property type="match status" value="1"/>
</dbReference>
<accession>A0A918RBW0</accession>
<dbReference type="Gene3D" id="1.10.10.10">
    <property type="entry name" value="Winged helix-like DNA-binding domain superfamily/Winged helix DNA-binding domain"/>
    <property type="match status" value="1"/>
</dbReference>
<dbReference type="InterPro" id="IPR036388">
    <property type="entry name" value="WH-like_DNA-bd_sf"/>
</dbReference>
<keyword evidence="3" id="KW-0238">DNA-binding</keyword>
<sequence length="302" mass="32146">MFKPGTPSVEQIRTFLAVVEEGSFAAAGRRLRRATSVVSYAIANLEAQLGVTLFSREGTKKPRLTPAGEAVLEELRQVERGLESLRARVGGLVAGLEPRVALVVDVMFPMPCLAAALRDFAAQFPSVALSLRIEALGAVAQLVQQGEASLGIAGPLAAEQAGLERRLLAHVDLIPVVAPGHPLAHGSRPRDEVQLVLSDRSSLSAGREFSVISPRTWRLGDLGAKHELLREGLGWGNMPRWMVGDDLARGRLVELTLPEAPGGAYPLYAIHRTDAPPGPAARWLADRLGQLDGSIAPAVVLA</sequence>
<dbReference type="SUPFAM" id="SSF53850">
    <property type="entry name" value="Periplasmic binding protein-like II"/>
    <property type="match status" value="1"/>
</dbReference>
<protein>
    <submittedName>
        <fullName evidence="6">LysR family transcriptional regulator</fullName>
    </submittedName>
</protein>
<gene>
    <name evidence="6" type="ORF">GCM10011617_08230</name>
</gene>
<dbReference type="InterPro" id="IPR005119">
    <property type="entry name" value="LysR_subst-bd"/>
</dbReference>
<dbReference type="Proteomes" id="UP000634139">
    <property type="component" value="Unassembled WGS sequence"/>
</dbReference>
<evidence type="ECO:0000256" key="4">
    <source>
        <dbReference type="ARBA" id="ARBA00023163"/>
    </source>
</evidence>
<reference evidence="6" key="2">
    <citation type="submission" date="2020-09" db="EMBL/GenBank/DDBJ databases">
        <authorList>
            <person name="Sun Q."/>
            <person name="Kim S."/>
        </authorList>
    </citation>
    <scope>NUCLEOTIDE SEQUENCE</scope>
    <source>
        <strain evidence="6">KCTC 32422</strain>
    </source>
</reference>